<dbReference type="InterPro" id="IPR027417">
    <property type="entry name" value="P-loop_NTPase"/>
</dbReference>
<dbReference type="Proteomes" id="UP001469749">
    <property type="component" value="Unassembled WGS sequence"/>
</dbReference>
<evidence type="ECO:0000259" key="1">
    <source>
        <dbReference type="Pfam" id="PF13086"/>
    </source>
</evidence>
<dbReference type="InterPro" id="IPR041677">
    <property type="entry name" value="DNA2/NAM7_AAA_11"/>
</dbReference>
<name>A0ABV1B8Q4_9FIRM</name>
<dbReference type="Gene3D" id="3.40.50.300">
    <property type="entry name" value="P-loop containing nucleotide triphosphate hydrolases"/>
    <property type="match status" value="1"/>
</dbReference>
<dbReference type="Pfam" id="PF13195">
    <property type="entry name" value="DUF4011"/>
    <property type="match status" value="1"/>
</dbReference>
<dbReference type="SUPFAM" id="SSF52540">
    <property type="entry name" value="P-loop containing nucleoside triphosphate hydrolases"/>
    <property type="match status" value="1"/>
</dbReference>
<comment type="caution">
    <text evidence="2">The sequence shown here is derived from an EMBL/GenBank/DDBJ whole genome shotgun (WGS) entry which is preliminary data.</text>
</comment>
<reference evidence="2 3" key="1">
    <citation type="submission" date="2024-03" db="EMBL/GenBank/DDBJ databases">
        <title>Human intestinal bacterial collection.</title>
        <authorList>
            <person name="Pauvert C."/>
            <person name="Hitch T.C.A."/>
            <person name="Clavel T."/>
        </authorList>
    </citation>
    <scope>NUCLEOTIDE SEQUENCE [LARGE SCALE GENOMIC DNA]</scope>
    <source>
        <strain evidence="2 3">CLA-AA-H190</strain>
    </source>
</reference>
<dbReference type="RefSeq" id="WP_349085554.1">
    <property type="nucleotide sequence ID" value="NZ_JBBMEK010000170.1"/>
</dbReference>
<proteinExistence type="predicted"/>
<evidence type="ECO:0000313" key="3">
    <source>
        <dbReference type="Proteomes" id="UP001469749"/>
    </source>
</evidence>
<gene>
    <name evidence="2" type="ORF">WMO25_12405</name>
</gene>
<feature type="domain" description="DNA2/NAM7 helicase helicase" evidence="1">
    <location>
        <begin position="667"/>
        <end position="881"/>
    </location>
</feature>
<dbReference type="InterPro" id="IPR025103">
    <property type="entry name" value="DUF4011"/>
</dbReference>
<accession>A0ABV1B8Q4</accession>
<dbReference type="Pfam" id="PF13086">
    <property type="entry name" value="AAA_11"/>
    <property type="match status" value="1"/>
</dbReference>
<protein>
    <submittedName>
        <fullName evidence="2">DUF4011 domain-containing protein</fullName>
    </submittedName>
</protein>
<sequence length="1129" mass="129336">MVYKFRVEMTYDKKLNYIRHLNDLDKIWKIKIFNDGEETVRGLQIKLSFVPDFAESWIGHIDEIKAGERADINEPNLVINPEKLLSYNEKLEGNIIVELMPADGQSEAVYKEAFPLTVLPYDQWLSNDHPELLATFVTPNDRRVLEILAKAGKRLGVQEGIAFSGYGSKQEVLRQMQVIFEVIQEEQISYCYPPANWDRGQRVRMPGFTLANKLGCCIDMAVLYASCLEAASLNPLVMILHGHAVAGCWLKDASFEKTVIDDRASVESRSYNKLGELAMVECTLMDNYAGNTSFTSAMNCTDKHFARFEYVVDIKRARQGGIRPMPLKEIHDDMSEENGGKLPGQGTEAVDSDAFYEEDDLDILPEEDHTMTKMDYWERKILDMTLRNTLLSTSFKGKQLTVMGTMPQMAALTAGLQEGRCFRILEAPDELALKRKQVTEPDEQNRLSQQFQSLTEGELHSGRIRVFLNRETYASYVKYLYRQAHTFMEESGANVLYLAVGFLKWRQKDETADRYAPLVLIPVSLERGRADTDYTLTIRDDEWQMNITLFEMLKQKYGIDLTHLDTVPMDDEGKTAYKALFKTVREAIKLKKGWDVEERAMIGIFSFGQYMLWKDLHDHGDQFAAQPLVGSLVNGHLLWKPEHVFMSRAQLDREIRPDELVTPVSADGSQLTAIEAASRGESFVMHGPPGTGKSQTITNMIANALYQGKTVLFLAKKMPALEVVQSRLQDIGLGPFCLELHAKKASKSHVLNQFAKTLKLADEKNVPLYARTADQLMEKRKMIRTLIERLHIPAKCGKSLYELMRILEKYQDAPDSVHFDIPTAMLASEEDLADWERQLEILKHTVASLGTIPSQHPLQQIRTKEFKRHEKQQLRQEMQQWFSCMAHLREDVAGMKQKVGIADCDTVNFKVYISLADILSHAVIYPEYMAELLDKDHSFEDIEQAYEKTAAIQEVLRTVDSLYDREIFSEDLAYEKKKLQIAGNGDGRLARMQRSGVLRMLRKYAKDPEQVTAENLPEQLEQLMALQEQYHDVGKLSALETEVLKNGSKIDWTLWQKADRRMKLVMDRLDTLAIDEESYGILQNYIEEEALAPDETFRSDRLFYKKIANQYLGLKQCTENIMQMADYDH</sequence>
<dbReference type="EMBL" id="JBBMEK010000170">
    <property type="protein sequence ID" value="MEQ2365877.1"/>
    <property type="molecule type" value="Genomic_DNA"/>
</dbReference>
<organism evidence="2 3">
    <name type="scientific">Coprococcus intestinihominis</name>
    <dbReference type="NCBI Taxonomy" id="3133154"/>
    <lineage>
        <taxon>Bacteria</taxon>
        <taxon>Bacillati</taxon>
        <taxon>Bacillota</taxon>
        <taxon>Clostridia</taxon>
        <taxon>Lachnospirales</taxon>
        <taxon>Lachnospiraceae</taxon>
        <taxon>Coprococcus</taxon>
    </lineage>
</organism>
<keyword evidence="3" id="KW-1185">Reference proteome</keyword>
<evidence type="ECO:0000313" key="2">
    <source>
        <dbReference type="EMBL" id="MEQ2365877.1"/>
    </source>
</evidence>
<feature type="non-terminal residue" evidence="2">
    <location>
        <position position="1129"/>
    </location>
</feature>